<dbReference type="EMBL" id="DVFI01000003">
    <property type="protein sequence ID" value="HIQ62004.1"/>
    <property type="molecule type" value="Genomic_DNA"/>
</dbReference>
<comment type="cofactor">
    <cofactor evidence="8">
        <name>Zn(2+)</name>
        <dbReference type="ChEBI" id="CHEBI:29105"/>
    </cofactor>
    <text evidence="8">Binds 1 zinc ion.</text>
</comment>
<evidence type="ECO:0000313" key="11">
    <source>
        <dbReference type="Proteomes" id="UP000886819"/>
    </source>
</evidence>
<accession>A0A9D0YUM7</accession>
<dbReference type="PANTHER" id="PTHR30455">
    <property type="entry name" value="TRANSCRIPTIONAL REPRESSOR NRDR"/>
    <property type="match status" value="1"/>
</dbReference>
<keyword evidence="7 8" id="KW-0804">Transcription</keyword>
<dbReference type="Pfam" id="PF22811">
    <property type="entry name" value="Zn_ribbon_NrdR"/>
    <property type="match status" value="1"/>
</dbReference>
<keyword evidence="6 8" id="KW-0238">DNA-binding</keyword>
<protein>
    <recommendedName>
        <fullName evidence="8">Transcriptional repressor NrdR</fullName>
    </recommendedName>
</protein>
<gene>
    <name evidence="8 10" type="primary">nrdR</name>
    <name evidence="10" type="ORF">IAA66_00260</name>
</gene>
<evidence type="ECO:0000256" key="4">
    <source>
        <dbReference type="ARBA" id="ARBA00022840"/>
    </source>
</evidence>
<keyword evidence="1 8" id="KW-0678">Repressor</keyword>
<evidence type="ECO:0000256" key="8">
    <source>
        <dbReference type="HAMAP-Rule" id="MF_00440"/>
    </source>
</evidence>
<dbReference type="AlphaFoldDB" id="A0A9D0YUM7"/>
<dbReference type="NCBIfam" id="TIGR00244">
    <property type="entry name" value="transcriptional regulator NrdR"/>
    <property type="match status" value="1"/>
</dbReference>
<proteinExistence type="inferred from homology"/>
<keyword evidence="3 8" id="KW-0862">Zinc</keyword>
<evidence type="ECO:0000256" key="7">
    <source>
        <dbReference type="ARBA" id="ARBA00023163"/>
    </source>
</evidence>
<sequence>MKCVYCNGTSSRVVDSRPTEEGNAIRRRRECETCGRRFTTYEKVEAVPLLVIKKDGRRELFDAEKIRRSIIKSCEKRSVSMPEIDRLVRSIEMQAYNALDQEITSTAIGEMVMEGLRKIDEVSYVRFASVYRQFRDISTFMQELSKLLDEQKKRSKD</sequence>
<evidence type="ECO:0000256" key="3">
    <source>
        <dbReference type="ARBA" id="ARBA00022833"/>
    </source>
</evidence>
<organism evidence="10 11">
    <name type="scientific">Candidatus Avichristensenella intestinipullorum</name>
    <dbReference type="NCBI Taxonomy" id="2840693"/>
    <lineage>
        <taxon>Bacteria</taxon>
        <taxon>Bacillati</taxon>
        <taxon>Bacillota</taxon>
        <taxon>Clostridia</taxon>
        <taxon>Candidatus Avichristensenella</taxon>
    </lineage>
</organism>
<dbReference type="PANTHER" id="PTHR30455:SF2">
    <property type="entry name" value="TRANSCRIPTIONAL REPRESSOR NRDR"/>
    <property type="match status" value="1"/>
</dbReference>
<dbReference type="Proteomes" id="UP000886819">
    <property type="component" value="Unassembled WGS sequence"/>
</dbReference>
<keyword evidence="5 8" id="KW-0805">Transcription regulation</keyword>
<feature type="zinc finger region" evidence="8">
    <location>
        <begin position="3"/>
        <end position="34"/>
    </location>
</feature>
<reference evidence="10" key="2">
    <citation type="journal article" date="2021" name="PeerJ">
        <title>Extensive microbial diversity within the chicken gut microbiome revealed by metagenomics and culture.</title>
        <authorList>
            <person name="Gilroy R."/>
            <person name="Ravi A."/>
            <person name="Getino M."/>
            <person name="Pursley I."/>
            <person name="Horton D.L."/>
            <person name="Alikhan N.F."/>
            <person name="Baker D."/>
            <person name="Gharbi K."/>
            <person name="Hall N."/>
            <person name="Watson M."/>
            <person name="Adriaenssens E.M."/>
            <person name="Foster-Nyarko E."/>
            <person name="Jarju S."/>
            <person name="Secka A."/>
            <person name="Antonio M."/>
            <person name="Oren A."/>
            <person name="Chaudhuri R.R."/>
            <person name="La Ragione R."/>
            <person name="Hildebrand F."/>
            <person name="Pallen M.J."/>
        </authorList>
    </citation>
    <scope>NUCLEOTIDE SEQUENCE</scope>
    <source>
        <strain evidence="10">ChiHile30-977</strain>
    </source>
</reference>
<name>A0A9D0YUM7_9FIRM</name>
<evidence type="ECO:0000256" key="5">
    <source>
        <dbReference type="ARBA" id="ARBA00023015"/>
    </source>
</evidence>
<feature type="domain" description="ATP-cone" evidence="9">
    <location>
        <begin position="49"/>
        <end position="139"/>
    </location>
</feature>
<dbReference type="GO" id="GO:0008270">
    <property type="term" value="F:zinc ion binding"/>
    <property type="evidence" value="ECO:0007669"/>
    <property type="project" value="UniProtKB-UniRule"/>
</dbReference>
<dbReference type="GO" id="GO:0045892">
    <property type="term" value="P:negative regulation of DNA-templated transcription"/>
    <property type="evidence" value="ECO:0007669"/>
    <property type="project" value="UniProtKB-UniRule"/>
</dbReference>
<dbReference type="GO" id="GO:0005524">
    <property type="term" value="F:ATP binding"/>
    <property type="evidence" value="ECO:0007669"/>
    <property type="project" value="UniProtKB-UniRule"/>
</dbReference>
<reference evidence="10" key="1">
    <citation type="submission" date="2020-10" db="EMBL/GenBank/DDBJ databases">
        <authorList>
            <person name="Gilroy R."/>
        </authorList>
    </citation>
    <scope>NUCLEOTIDE SEQUENCE</scope>
    <source>
        <strain evidence="10">ChiHile30-977</strain>
    </source>
</reference>
<comment type="function">
    <text evidence="8">Negatively regulates transcription of bacterial ribonucleotide reductase nrd genes and operons by binding to NrdR-boxes.</text>
</comment>
<dbReference type="GO" id="GO:0003677">
    <property type="term" value="F:DNA binding"/>
    <property type="evidence" value="ECO:0007669"/>
    <property type="project" value="UniProtKB-KW"/>
</dbReference>
<keyword evidence="8" id="KW-0863">Zinc-finger</keyword>
<evidence type="ECO:0000313" key="10">
    <source>
        <dbReference type="EMBL" id="HIQ62004.1"/>
    </source>
</evidence>
<dbReference type="InterPro" id="IPR003796">
    <property type="entry name" value="RNR_NrdR-like"/>
</dbReference>
<dbReference type="InterPro" id="IPR005144">
    <property type="entry name" value="ATP-cone_dom"/>
</dbReference>
<evidence type="ECO:0000256" key="1">
    <source>
        <dbReference type="ARBA" id="ARBA00022491"/>
    </source>
</evidence>
<evidence type="ECO:0000259" key="9">
    <source>
        <dbReference type="PROSITE" id="PS51161"/>
    </source>
</evidence>
<dbReference type="PROSITE" id="PS51161">
    <property type="entry name" value="ATP_CONE"/>
    <property type="match status" value="1"/>
</dbReference>
<dbReference type="Pfam" id="PF03477">
    <property type="entry name" value="ATP-cone"/>
    <property type="match status" value="1"/>
</dbReference>
<dbReference type="InterPro" id="IPR055173">
    <property type="entry name" value="NrdR-like_N"/>
</dbReference>
<evidence type="ECO:0000256" key="6">
    <source>
        <dbReference type="ARBA" id="ARBA00023125"/>
    </source>
</evidence>
<keyword evidence="4 8" id="KW-0067">ATP-binding</keyword>
<comment type="caution">
    <text evidence="10">The sequence shown here is derived from an EMBL/GenBank/DDBJ whole genome shotgun (WGS) entry which is preliminary data.</text>
</comment>
<keyword evidence="8" id="KW-0479">Metal-binding</keyword>
<comment type="similarity">
    <text evidence="8">Belongs to the NrdR family.</text>
</comment>
<keyword evidence="2 8" id="KW-0547">Nucleotide-binding</keyword>
<evidence type="ECO:0000256" key="2">
    <source>
        <dbReference type="ARBA" id="ARBA00022741"/>
    </source>
</evidence>
<dbReference type="HAMAP" id="MF_00440">
    <property type="entry name" value="NrdR"/>
    <property type="match status" value="1"/>
</dbReference>